<name>A0A974XWU0_9GAMM</name>
<reference evidence="2 3" key="1">
    <citation type="submission" date="2021-03" db="EMBL/GenBank/DDBJ databases">
        <title>Lysobacter sp. nov. isolated from soil of gangwondo yeongwol, south Korea.</title>
        <authorList>
            <person name="Kim K.R."/>
            <person name="Kim K.H."/>
            <person name="Jeon C.O."/>
        </authorList>
    </citation>
    <scope>NUCLEOTIDE SEQUENCE [LARGE SCALE GENOMIC DNA]</scope>
    <source>
        <strain evidence="2 3">R19</strain>
    </source>
</reference>
<dbReference type="InterPro" id="IPR032710">
    <property type="entry name" value="NTF2-like_dom_sf"/>
</dbReference>
<dbReference type="KEGG" id="lsf:I8J32_010180"/>
<evidence type="ECO:0000313" key="2">
    <source>
        <dbReference type="EMBL" id="QSX77173.1"/>
    </source>
</evidence>
<evidence type="ECO:0000313" key="3">
    <source>
        <dbReference type="Proteomes" id="UP000639274"/>
    </source>
</evidence>
<dbReference type="InterPro" id="IPR011944">
    <property type="entry name" value="Steroid_delta5-4_isomerase"/>
</dbReference>
<protein>
    <submittedName>
        <fullName evidence="2">SgcJ/EcaC family oxidoreductase</fullName>
    </submittedName>
</protein>
<accession>A0A974XWU0</accession>
<proteinExistence type="predicted"/>
<dbReference type="RefSeq" id="WP_200611708.1">
    <property type="nucleotide sequence ID" value="NZ_CP071518.1"/>
</dbReference>
<keyword evidence="3" id="KW-1185">Reference proteome</keyword>
<organism evidence="2 3">
    <name type="scientific">Agrilutibacter solisilvae</name>
    <dbReference type="NCBI Taxonomy" id="2763317"/>
    <lineage>
        <taxon>Bacteria</taxon>
        <taxon>Pseudomonadati</taxon>
        <taxon>Pseudomonadota</taxon>
        <taxon>Gammaproteobacteria</taxon>
        <taxon>Lysobacterales</taxon>
        <taxon>Lysobacteraceae</taxon>
        <taxon>Agrilutibacter</taxon>
    </lineage>
</organism>
<gene>
    <name evidence="2" type="ORF">I8J32_010180</name>
</gene>
<sequence>MTSDEDQIRQLVRNWMDASRRGDTAAVLDLMTDDVVFLVPGRPPFGKAEFAEGAQAQAGREVKFDGRSTIEEIRVAGDWAFMWTRLSVTTTQAGTPVQTRSGHTLSVLHKVDGDWKLARDANLLGSAE</sequence>
<evidence type="ECO:0000259" key="1">
    <source>
        <dbReference type="Pfam" id="PF14534"/>
    </source>
</evidence>
<dbReference type="Pfam" id="PF14534">
    <property type="entry name" value="DUF4440"/>
    <property type="match status" value="1"/>
</dbReference>
<dbReference type="NCBIfam" id="TIGR02246">
    <property type="entry name" value="SgcJ/EcaC family oxidoreductase"/>
    <property type="match status" value="1"/>
</dbReference>
<dbReference type="SUPFAM" id="SSF54427">
    <property type="entry name" value="NTF2-like"/>
    <property type="match status" value="1"/>
</dbReference>
<dbReference type="InterPro" id="IPR027843">
    <property type="entry name" value="DUF4440"/>
</dbReference>
<dbReference type="AlphaFoldDB" id="A0A974XWU0"/>
<dbReference type="Proteomes" id="UP000639274">
    <property type="component" value="Chromosome"/>
</dbReference>
<dbReference type="Gene3D" id="3.10.450.50">
    <property type="match status" value="1"/>
</dbReference>
<dbReference type="EMBL" id="CP071518">
    <property type="protein sequence ID" value="QSX77173.1"/>
    <property type="molecule type" value="Genomic_DNA"/>
</dbReference>
<feature type="domain" description="DUF4440" evidence="1">
    <location>
        <begin position="8"/>
        <end position="117"/>
    </location>
</feature>